<evidence type="ECO:0000256" key="1">
    <source>
        <dbReference type="SAM" id="Coils"/>
    </source>
</evidence>
<dbReference type="AlphaFoldDB" id="A0A1A8W347"/>
<dbReference type="Proteomes" id="UP000078597">
    <property type="component" value="Unassembled WGS sequence"/>
</dbReference>
<feature type="non-terminal residue" evidence="2">
    <location>
        <position position="1"/>
    </location>
</feature>
<evidence type="ECO:0000313" key="2">
    <source>
        <dbReference type="EMBL" id="SBS87340.1"/>
    </source>
</evidence>
<evidence type="ECO:0000313" key="3">
    <source>
        <dbReference type="Proteomes" id="UP000078597"/>
    </source>
</evidence>
<sequence length="173" mass="21010">NEKENLFQKEREQLLELLNDKGIKFENIFIYIIARLNEDAKSIQRYKEEIKGLQEKLKNYLDTNVYEIRDKNYEIMVDKLHDEQIRVHSLLTEKEKIINDKNIKIENLESQLQSWADEATNWVVVADKHTKLITNHNILKKNYEELKFKYIMDMKYIQTNKNEKVKELMRKFS</sequence>
<dbReference type="EMBL" id="FLQW01001020">
    <property type="protein sequence ID" value="SBS87340.1"/>
    <property type="molecule type" value="Genomic_DNA"/>
</dbReference>
<feature type="coiled-coil region" evidence="1">
    <location>
        <begin position="91"/>
        <end position="118"/>
    </location>
</feature>
<reference evidence="3" key="1">
    <citation type="submission" date="2016-05" db="EMBL/GenBank/DDBJ databases">
        <authorList>
            <person name="Naeem Raeece"/>
        </authorList>
    </citation>
    <scope>NUCLEOTIDE SEQUENCE [LARGE SCALE GENOMIC DNA]</scope>
</reference>
<protein>
    <submittedName>
        <fullName evidence="2">Leucine-rich repeat protein</fullName>
    </submittedName>
</protein>
<feature type="coiled-coil region" evidence="1">
    <location>
        <begin position="36"/>
        <end position="63"/>
    </location>
</feature>
<gene>
    <name evidence="2" type="ORF">PMALA_019220</name>
</gene>
<organism evidence="2 3">
    <name type="scientific">Plasmodium malariae</name>
    <dbReference type="NCBI Taxonomy" id="5858"/>
    <lineage>
        <taxon>Eukaryota</taxon>
        <taxon>Sar</taxon>
        <taxon>Alveolata</taxon>
        <taxon>Apicomplexa</taxon>
        <taxon>Aconoidasida</taxon>
        <taxon>Haemosporida</taxon>
        <taxon>Plasmodiidae</taxon>
        <taxon>Plasmodium</taxon>
        <taxon>Plasmodium (Plasmodium)</taxon>
    </lineage>
</organism>
<proteinExistence type="predicted"/>
<keyword evidence="1" id="KW-0175">Coiled coil</keyword>
<name>A0A1A8W347_PLAMA</name>
<dbReference type="VEuPathDB" id="PlasmoDB:PmUG01_11050900"/>
<accession>A0A1A8W347</accession>